<evidence type="ECO:0000256" key="6">
    <source>
        <dbReference type="SAM" id="Phobius"/>
    </source>
</evidence>
<evidence type="ECO:0000313" key="8">
    <source>
        <dbReference type="Proteomes" id="UP000050360"/>
    </source>
</evidence>
<dbReference type="InterPro" id="IPR022357">
    <property type="entry name" value="MIP_CS"/>
</dbReference>
<dbReference type="CDD" id="cd00333">
    <property type="entry name" value="MIP"/>
    <property type="match status" value="1"/>
</dbReference>
<feature type="transmembrane region" description="Helical" evidence="6">
    <location>
        <begin position="192"/>
        <end position="212"/>
    </location>
</feature>
<dbReference type="InterPro" id="IPR023271">
    <property type="entry name" value="Aquaporin-like"/>
</dbReference>
<evidence type="ECO:0000256" key="2">
    <source>
        <dbReference type="ARBA" id="ARBA00022448"/>
    </source>
</evidence>
<dbReference type="PROSITE" id="PS00221">
    <property type="entry name" value="MIP"/>
    <property type="match status" value="1"/>
</dbReference>
<dbReference type="NCBIfam" id="TIGR00861">
    <property type="entry name" value="MIP"/>
    <property type="match status" value="1"/>
</dbReference>
<dbReference type="SUPFAM" id="SSF81338">
    <property type="entry name" value="Aquaporin-like"/>
    <property type="match status" value="1"/>
</dbReference>
<dbReference type="Gene3D" id="1.20.1080.10">
    <property type="entry name" value="Glycerol uptake facilitator protein"/>
    <property type="match status" value="1"/>
</dbReference>
<dbReference type="Proteomes" id="UP000050360">
    <property type="component" value="Unassembled WGS sequence"/>
</dbReference>
<proteinExistence type="predicted"/>
<evidence type="ECO:0000256" key="4">
    <source>
        <dbReference type="ARBA" id="ARBA00022989"/>
    </source>
</evidence>
<dbReference type="InterPro" id="IPR034294">
    <property type="entry name" value="Aquaporin_transptr"/>
</dbReference>
<reference evidence="7 8" key="1">
    <citation type="submission" date="2015-09" db="EMBL/GenBank/DDBJ databases">
        <title>A metagenomics-based metabolic model of nitrate-dependent anaerobic oxidation of methane by Methanoperedens-like archaea.</title>
        <authorList>
            <person name="Arshad A."/>
            <person name="Speth D.R."/>
            <person name="De Graaf R.M."/>
            <person name="Op Den Camp H.J."/>
            <person name="Jetten M.S."/>
            <person name="Welte C.U."/>
        </authorList>
    </citation>
    <scope>NUCLEOTIDE SEQUENCE [LARGE SCALE GENOMIC DNA]</scope>
</reference>
<protein>
    <submittedName>
        <fullName evidence="7">Glycerol uptake facilitator, MIP channel</fullName>
    </submittedName>
</protein>
<name>A0A0P8CGB5_9EURY</name>
<dbReference type="AlphaFoldDB" id="A0A0P8CGB5"/>
<dbReference type="PATRIC" id="fig|1719120.3.peg.4013"/>
<feature type="transmembrane region" description="Helical" evidence="6">
    <location>
        <begin position="81"/>
        <end position="106"/>
    </location>
</feature>
<feature type="transmembrane region" description="Helical" evidence="6">
    <location>
        <begin position="34"/>
        <end position="54"/>
    </location>
</feature>
<organism evidence="7 8">
    <name type="scientific">Candidatus Methanoperedens nitratireducens</name>
    <dbReference type="NCBI Taxonomy" id="1392998"/>
    <lineage>
        <taxon>Archaea</taxon>
        <taxon>Methanobacteriati</taxon>
        <taxon>Methanobacteriota</taxon>
        <taxon>Stenosarchaea group</taxon>
        <taxon>Methanomicrobia</taxon>
        <taxon>Methanosarcinales</taxon>
        <taxon>ANME-2 cluster</taxon>
        <taxon>Candidatus Methanoperedentaceae</taxon>
        <taxon>Candidatus Methanoperedens</taxon>
    </lineage>
</organism>
<dbReference type="EMBL" id="LKCM01000310">
    <property type="protein sequence ID" value="KPQ41728.1"/>
    <property type="molecule type" value="Genomic_DNA"/>
</dbReference>
<feature type="transmembrane region" description="Helical" evidence="6">
    <location>
        <begin position="118"/>
        <end position="140"/>
    </location>
</feature>
<feature type="transmembrane region" description="Helical" evidence="6">
    <location>
        <begin position="152"/>
        <end position="172"/>
    </location>
</feature>
<comment type="subcellular location">
    <subcellularLocation>
        <location evidence="1">Membrane</location>
        <topology evidence="1">Multi-pass membrane protein</topology>
    </subcellularLocation>
</comment>
<dbReference type="PANTHER" id="PTHR45724:SF13">
    <property type="entry name" value="AQUAPORIN NIP1-1-RELATED"/>
    <property type="match status" value="1"/>
</dbReference>
<dbReference type="PRINTS" id="PR00783">
    <property type="entry name" value="MINTRINSICP"/>
</dbReference>
<sequence>MTMFRKIAAEFIGTFALVFAGTGAIIDDSLTGKIGQIGIAMSFGLVVAVMIYSLGHISKAHFNPAVTIGFASVGKFEKKHVLPYIAAQIGGAILASALLFMIFGNIGNLGATLPRGSWMQSFILEVVMTFFLMLVIISVATDSRVKPEISGIAIGGVVALDALFGGAISGASMNPARSLGPAIIGGIFDNQWIYLIAPVIGSLIAVVIYEYIRTEKKIAGG</sequence>
<keyword evidence="2" id="KW-0813">Transport</keyword>
<dbReference type="GO" id="GO:0015267">
    <property type="term" value="F:channel activity"/>
    <property type="evidence" value="ECO:0007669"/>
    <property type="project" value="InterPro"/>
</dbReference>
<evidence type="ECO:0000256" key="1">
    <source>
        <dbReference type="ARBA" id="ARBA00004141"/>
    </source>
</evidence>
<dbReference type="InterPro" id="IPR000425">
    <property type="entry name" value="MIP"/>
</dbReference>
<dbReference type="PANTHER" id="PTHR45724">
    <property type="entry name" value="AQUAPORIN NIP2-1"/>
    <property type="match status" value="1"/>
</dbReference>
<keyword evidence="5 6" id="KW-0472">Membrane</keyword>
<evidence type="ECO:0000313" key="7">
    <source>
        <dbReference type="EMBL" id="KPQ41728.1"/>
    </source>
</evidence>
<evidence type="ECO:0000256" key="5">
    <source>
        <dbReference type="ARBA" id="ARBA00023136"/>
    </source>
</evidence>
<dbReference type="Pfam" id="PF00230">
    <property type="entry name" value="MIP"/>
    <property type="match status" value="1"/>
</dbReference>
<evidence type="ECO:0000256" key="3">
    <source>
        <dbReference type="ARBA" id="ARBA00022692"/>
    </source>
</evidence>
<comment type="caution">
    <text evidence="7">The sequence shown here is derived from an EMBL/GenBank/DDBJ whole genome shotgun (WGS) entry which is preliminary data.</text>
</comment>
<keyword evidence="4 6" id="KW-1133">Transmembrane helix</keyword>
<gene>
    <name evidence="7" type="ORF">MPEBLZ_03693</name>
</gene>
<dbReference type="GO" id="GO:0016020">
    <property type="term" value="C:membrane"/>
    <property type="evidence" value="ECO:0007669"/>
    <property type="project" value="UniProtKB-SubCell"/>
</dbReference>
<accession>A0A0P8CGB5</accession>
<keyword evidence="3 6" id="KW-0812">Transmembrane</keyword>